<feature type="domain" description="HTH lacI-type" evidence="4">
    <location>
        <begin position="5"/>
        <end position="59"/>
    </location>
</feature>
<dbReference type="Gene3D" id="3.40.50.2300">
    <property type="match status" value="2"/>
</dbReference>
<reference evidence="5" key="1">
    <citation type="submission" date="2023-02" db="EMBL/GenBank/DDBJ databases">
        <title>Description of Roseinatronobacter alkalisoli sp. nov., an alkaliphilic bacerium isolated from soda soil.</title>
        <authorList>
            <person name="Wei W."/>
        </authorList>
    </citation>
    <scope>NUCLEOTIDE SEQUENCE</scope>
    <source>
        <strain evidence="5">HJB301</strain>
    </source>
</reference>
<dbReference type="SUPFAM" id="SSF53822">
    <property type="entry name" value="Periplasmic binding protein-like I"/>
    <property type="match status" value="1"/>
</dbReference>
<dbReference type="InterPro" id="IPR028082">
    <property type="entry name" value="Peripla_BP_I"/>
</dbReference>
<proteinExistence type="predicted"/>
<dbReference type="PANTHER" id="PTHR30146">
    <property type="entry name" value="LACI-RELATED TRANSCRIPTIONAL REPRESSOR"/>
    <property type="match status" value="1"/>
</dbReference>
<accession>A0ABT5T5M7</accession>
<comment type="caution">
    <text evidence="5">The sequence shown here is derived from an EMBL/GenBank/DDBJ whole genome shotgun (WGS) entry which is preliminary data.</text>
</comment>
<dbReference type="EMBL" id="JAQZSM010000003">
    <property type="protein sequence ID" value="MDD7970422.1"/>
    <property type="molecule type" value="Genomic_DNA"/>
</dbReference>
<evidence type="ECO:0000313" key="5">
    <source>
        <dbReference type="EMBL" id="MDD7970422.1"/>
    </source>
</evidence>
<evidence type="ECO:0000256" key="1">
    <source>
        <dbReference type="ARBA" id="ARBA00023015"/>
    </source>
</evidence>
<gene>
    <name evidence="5" type="ORF">PUT78_04855</name>
</gene>
<dbReference type="InterPro" id="IPR000843">
    <property type="entry name" value="HTH_LacI"/>
</dbReference>
<evidence type="ECO:0000259" key="4">
    <source>
        <dbReference type="PROSITE" id="PS50932"/>
    </source>
</evidence>
<dbReference type="Gene3D" id="1.10.260.40">
    <property type="entry name" value="lambda repressor-like DNA-binding domains"/>
    <property type="match status" value="1"/>
</dbReference>
<protein>
    <submittedName>
        <fullName evidence="5">LacI family DNA-binding transcriptional regulator</fullName>
    </submittedName>
</protein>
<dbReference type="InterPro" id="IPR046335">
    <property type="entry name" value="LacI/GalR-like_sensor"/>
</dbReference>
<dbReference type="SUPFAM" id="SSF47413">
    <property type="entry name" value="lambda repressor-like DNA-binding domains"/>
    <property type="match status" value="1"/>
</dbReference>
<sequence>MTKTRTLSDLARHLGLSPATVSRALAQHEQIALKTRERVAKAAQDLGYVPNRTAQALASGKTGFAGFLLPMRGRGLADPFLGEFVSALTEGFSAKNVELLLSAVPRDGSEQRHLESLITSGRVDGMVVSRIECADTRIALLQDHGVPFVTHGRLEHDEMGYSWLDTDGEAAFAEAFELLYQAGHRRFGLLSLDDPLTFRQKREAGLRKAYAANGDPTLTLRHVSCARYDADTRAQAIAGILAGPDRPTAVLAIADGLALELMTEAQKQGLAVPDDLSIIGFDNIPAAAHVSPGLTTFDACIADSATQLAEMLLVRINTPKAPHEQRLLRPQLVLRGTHGVAPVTTG</sequence>
<name>A0ABT5T5M7_9RHOB</name>
<dbReference type="Pfam" id="PF13377">
    <property type="entry name" value="Peripla_BP_3"/>
    <property type="match status" value="1"/>
</dbReference>
<dbReference type="Pfam" id="PF00356">
    <property type="entry name" value="LacI"/>
    <property type="match status" value="1"/>
</dbReference>
<keyword evidence="2 5" id="KW-0238">DNA-binding</keyword>
<keyword evidence="3" id="KW-0804">Transcription</keyword>
<evidence type="ECO:0000313" key="6">
    <source>
        <dbReference type="Proteomes" id="UP001431784"/>
    </source>
</evidence>
<dbReference type="GO" id="GO:0003677">
    <property type="term" value="F:DNA binding"/>
    <property type="evidence" value="ECO:0007669"/>
    <property type="project" value="UniProtKB-KW"/>
</dbReference>
<keyword evidence="6" id="KW-1185">Reference proteome</keyword>
<dbReference type="RefSeq" id="WP_274351040.1">
    <property type="nucleotide sequence ID" value="NZ_JAQZSM010000003.1"/>
</dbReference>
<evidence type="ECO:0000256" key="3">
    <source>
        <dbReference type="ARBA" id="ARBA00023163"/>
    </source>
</evidence>
<dbReference type="Proteomes" id="UP001431784">
    <property type="component" value="Unassembled WGS sequence"/>
</dbReference>
<dbReference type="PROSITE" id="PS50932">
    <property type="entry name" value="HTH_LACI_2"/>
    <property type="match status" value="1"/>
</dbReference>
<evidence type="ECO:0000256" key="2">
    <source>
        <dbReference type="ARBA" id="ARBA00023125"/>
    </source>
</evidence>
<keyword evidence="1" id="KW-0805">Transcription regulation</keyword>
<dbReference type="SMART" id="SM00354">
    <property type="entry name" value="HTH_LACI"/>
    <property type="match status" value="1"/>
</dbReference>
<organism evidence="5 6">
    <name type="scientific">Roseinatronobacter alkalisoli</name>
    <dbReference type="NCBI Taxonomy" id="3028235"/>
    <lineage>
        <taxon>Bacteria</taxon>
        <taxon>Pseudomonadati</taxon>
        <taxon>Pseudomonadota</taxon>
        <taxon>Alphaproteobacteria</taxon>
        <taxon>Rhodobacterales</taxon>
        <taxon>Paracoccaceae</taxon>
        <taxon>Roseinatronobacter</taxon>
    </lineage>
</organism>
<dbReference type="PANTHER" id="PTHR30146:SF109">
    <property type="entry name" value="HTH-TYPE TRANSCRIPTIONAL REGULATOR GALS"/>
    <property type="match status" value="1"/>
</dbReference>
<dbReference type="CDD" id="cd01392">
    <property type="entry name" value="HTH_LacI"/>
    <property type="match status" value="1"/>
</dbReference>
<dbReference type="InterPro" id="IPR010982">
    <property type="entry name" value="Lambda_DNA-bd_dom_sf"/>
</dbReference>